<comment type="similarity">
    <text evidence="1 2">Belongs to the dTDP-4-dehydrorhamnose reductase family.</text>
</comment>
<dbReference type="InterPro" id="IPR029903">
    <property type="entry name" value="RmlD-like-bd"/>
</dbReference>
<evidence type="ECO:0000256" key="1">
    <source>
        <dbReference type="ARBA" id="ARBA00010944"/>
    </source>
</evidence>
<evidence type="ECO:0000313" key="4">
    <source>
        <dbReference type="EMBL" id="AHF08071.1"/>
    </source>
</evidence>
<dbReference type="Gene3D" id="3.90.25.10">
    <property type="entry name" value="UDP-galactose 4-epimerase, domain 1"/>
    <property type="match status" value="1"/>
</dbReference>
<dbReference type="EMBL" id="CP007032">
    <property type="protein sequence ID" value="AHF08071.1"/>
    <property type="molecule type" value="Genomic_DNA"/>
</dbReference>
<keyword evidence="4" id="KW-0946">Virion</keyword>
<gene>
    <name evidence="4" type="ORF">DESME_14320</name>
</gene>
<dbReference type="Gene3D" id="3.40.50.720">
    <property type="entry name" value="NAD(P)-binding Rossmann-like Domain"/>
    <property type="match status" value="1"/>
</dbReference>
<dbReference type="Proteomes" id="UP000010847">
    <property type="component" value="Chromosome"/>
</dbReference>
<dbReference type="InterPro" id="IPR005913">
    <property type="entry name" value="dTDP_dehydrorham_reduct"/>
</dbReference>
<dbReference type="GO" id="GO:0019305">
    <property type="term" value="P:dTDP-rhamnose biosynthetic process"/>
    <property type="evidence" value="ECO:0007669"/>
    <property type="project" value="UniProtKB-UniPathway"/>
</dbReference>
<protein>
    <recommendedName>
        <fullName evidence="2">dTDP-4-dehydrorhamnose reductase</fullName>
        <ecNumber evidence="2">1.1.1.133</ecNumber>
    </recommendedName>
</protein>
<name>W0EG72_9FIRM</name>
<dbReference type="AlphaFoldDB" id="W0EG72"/>
<comment type="pathway">
    <text evidence="2">Carbohydrate biosynthesis; dTDP-L-rhamnose biosynthesis.</text>
</comment>
<dbReference type="CDD" id="cd05254">
    <property type="entry name" value="dTDP_HR_like_SDR_e"/>
    <property type="match status" value="1"/>
</dbReference>
<keyword evidence="2" id="KW-0560">Oxidoreductase</keyword>
<keyword evidence="4" id="KW-0167">Capsid protein</keyword>
<dbReference type="GO" id="GO:0008831">
    <property type="term" value="F:dTDP-4-dehydrorhamnose reductase activity"/>
    <property type="evidence" value="ECO:0007669"/>
    <property type="project" value="UniProtKB-EC"/>
</dbReference>
<dbReference type="SUPFAM" id="SSF51735">
    <property type="entry name" value="NAD(P)-binding Rossmann-fold domains"/>
    <property type="match status" value="1"/>
</dbReference>
<dbReference type="HOGENOM" id="CLU_045518_1_2_9"/>
<dbReference type="GO" id="GO:0005829">
    <property type="term" value="C:cytosol"/>
    <property type="evidence" value="ECO:0007669"/>
    <property type="project" value="TreeGrafter"/>
</dbReference>
<dbReference type="NCBIfam" id="TIGR01214">
    <property type="entry name" value="rmlD"/>
    <property type="match status" value="1"/>
</dbReference>
<reference evidence="4 5" key="1">
    <citation type="submission" date="2013-12" db="EMBL/GenBank/DDBJ databases">
        <authorList>
            <consortium name="DOE Joint Genome Institute"/>
            <person name="Smidt H."/>
            <person name="Huntemann M."/>
            <person name="Han J."/>
            <person name="Chen A."/>
            <person name="Kyrpides N."/>
            <person name="Mavromatis K."/>
            <person name="Markowitz V."/>
            <person name="Palaniappan K."/>
            <person name="Ivanova N."/>
            <person name="Schaumberg A."/>
            <person name="Pati A."/>
            <person name="Liolios K."/>
            <person name="Nordberg H.P."/>
            <person name="Cantor M.N."/>
            <person name="Hua S.X."/>
            <person name="Woyke T."/>
        </authorList>
    </citation>
    <scope>NUCLEOTIDE SEQUENCE [LARGE SCALE GENOMIC DNA]</scope>
    <source>
        <strain evidence="5">DSM 15288</strain>
    </source>
</reference>
<comment type="function">
    <text evidence="2">Catalyzes the reduction of dTDP-6-deoxy-L-lyxo-4-hexulose to yield dTDP-L-rhamnose.</text>
</comment>
<dbReference type="UniPathway" id="UPA00124"/>
<dbReference type="Pfam" id="PF04321">
    <property type="entry name" value="RmlD_sub_bind"/>
    <property type="match status" value="1"/>
</dbReference>
<accession>W0EG72</accession>
<dbReference type="PANTHER" id="PTHR10491:SF4">
    <property type="entry name" value="METHIONINE ADENOSYLTRANSFERASE 2 SUBUNIT BETA"/>
    <property type="match status" value="1"/>
</dbReference>
<dbReference type="STRING" id="871968.DESME_14320"/>
<dbReference type="KEGG" id="dmt:DESME_14320"/>
<organism evidence="4 5">
    <name type="scientific">Desulfitobacterium metallireducens DSM 15288</name>
    <dbReference type="NCBI Taxonomy" id="871968"/>
    <lineage>
        <taxon>Bacteria</taxon>
        <taxon>Bacillati</taxon>
        <taxon>Bacillota</taxon>
        <taxon>Clostridia</taxon>
        <taxon>Eubacteriales</taxon>
        <taxon>Desulfitobacteriaceae</taxon>
        <taxon>Desulfitobacterium</taxon>
    </lineage>
</organism>
<dbReference type="eggNOG" id="COG1091">
    <property type="taxonomic scope" value="Bacteria"/>
</dbReference>
<evidence type="ECO:0000313" key="5">
    <source>
        <dbReference type="Proteomes" id="UP000010847"/>
    </source>
</evidence>
<evidence type="ECO:0000256" key="2">
    <source>
        <dbReference type="RuleBase" id="RU364082"/>
    </source>
</evidence>
<keyword evidence="5" id="KW-1185">Reference proteome</keyword>
<sequence>MKVLITGASGQLGRELTIFLEQERLFEAIPLSRKELDVTDFLQVQSTLQKHRPDIIIHTAAYTQVDRAETEQDQAYAVNAMGTRNIALGAEKIGAKLVYISTDYVFDGQKIMPYIEFDKRNPQNTYGKSKAAGEEFVQAFCSQYFIVRTSWVYGNYGPNFVKTMLNLAKEKKELKVVNDQVGAPTYTLDLAYFIFEIIQTELFGIYHVTNSGECTWYELAKVIFEEMEIAIRLNPCNTEEFPRPALRPKNSVLDHMGIRLNGLTDLRPWREALAEYLKNYEK</sequence>
<dbReference type="OrthoDB" id="9803892at2"/>
<dbReference type="FunFam" id="3.40.50.720:FF:000159">
    <property type="entry name" value="dTDP-4-dehydrorhamnose reductase"/>
    <property type="match status" value="1"/>
</dbReference>
<feature type="domain" description="RmlD-like substrate binding" evidence="3">
    <location>
        <begin position="1"/>
        <end position="280"/>
    </location>
</feature>
<proteinExistence type="inferred from homology"/>
<evidence type="ECO:0000259" key="3">
    <source>
        <dbReference type="Pfam" id="PF04321"/>
    </source>
</evidence>
<dbReference type="InterPro" id="IPR036291">
    <property type="entry name" value="NAD(P)-bd_dom_sf"/>
</dbReference>
<dbReference type="EC" id="1.1.1.133" evidence="2"/>
<dbReference type="PANTHER" id="PTHR10491">
    <property type="entry name" value="DTDP-4-DEHYDRORHAMNOSE REDUCTASE"/>
    <property type="match status" value="1"/>
</dbReference>
<keyword evidence="2" id="KW-0521">NADP</keyword>
<dbReference type="RefSeq" id="WP_006718045.1">
    <property type="nucleotide sequence ID" value="NZ_CP007032.1"/>
</dbReference>